<dbReference type="EMBL" id="KN823292">
    <property type="protein sequence ID" value="KIO18366.1"/>
    <property type="molecule type" value="Genomic_DNA"/>
</dbReference>
<name>A0A0C3Q4U1_9AGAM</name>
<dbReference type="HOGENOM" id="CLU_2387785_0_0_1"/>
<evidence type="ECO:0000313" key="2">
    <source>
        <dbReference type="Proteomes" id="UP000054248"/>
    </source>
</evidence>
<gene>
    <name evidence="1" type="ORF">M407DRAFT_160199</name>
</gene>
<dbReference type="AlphaFoldDB" id="A0A0C3Q4U1"/>
<reference evidence="1 2" key="1">
    <citation type="submission" date="2014-04" db="EMBL/GenBank/DDBJ databases">
        <authorList>
            <consortium name="DOE Joint Genome Institute"/>
            <person name="Kuo A."/>
            <person name="Girlanda M."/>
            <person name="Perotto S."/>
            <person name="Kohler A."/>
            <person name="Nagy L.G."/>
            <person name="Floudas D."/>
            <person name="Copeland A."/>
            <person name="Barry K.W."/>
            <person name="Cichocki N."/>
            <person name="Veneault-Fourrey C."/>
            <person name="LaButti K."/>
            <person name="Lindquist E.A."/>
            <person name="Lipzen A."/>
            <person name="Lundell T."/>
            <person name="Morin E."/>
            <person name="Murat C."/>
            <person name="Sun H."/>
            <person name="Tunlid A."/>
            <person name="Henrissat B."/>
            <person name="Grigoriev I.V."/>
            <person name="Hibbett D.S."/>
            <person name="Martin F."/>
            <person name="Nordberg H.P."/>
            <person name="Cantor M.N."/>
            <person name="Hua S.X."/>
        </authorList>
    </citation>
    <scope>NUCLEOTIDE SEQUENCE [LARGE SCALE GENOMIC DNA]</scope>
    <source>
        <strain evidence="1 2">MUT 4182</strain>
    </source>
</reference>
<dbReference type="Proteomes" id="UP000054248">
    <property type="component" value="Unassembled WGS sequence"/>
</dbReference>
<proteinExistence type="predicted"/>
<organism evidence="1 2">
    <name type="scientific">Tulasnella calospora MUT 4182</name>
    <dbReference type="NCBI Taxonomy" id="1051891"/>
    <lineage>
        <taxon>Eukaryota</taxon>
        <taxon>Fungi</taxon>
        <taxon>Dikarya</taxon>
        <taxon>Basidiomycota</taxon>
        <taxon>Agaricomycotina</taxon>
        <taxon>Agaricomycetes</taxon>
        <taxon>Cantharellales</taxon>
        <taxon>Tulasnellaceae</taxon>
        <taxon>Tulasnella</taxon>
    </lineage>
</organism>
<sequence length="94" mass="10977">MLSSIFFAIHLDQLWTANFVFRSFSFPFFSSFSISQSRSFFFLSLSLNLACFPLPSTSVNRMHLRLFFPPLRSYFVRLVRGLFSLLSFSLLSLQ</sequence>
<accession>A0A0C3Q4U1</accession>
<evidence type="ECO:0000313" key="1">
    <source>
        <dbReference type="EMBL" id="KIO18366.1"/>
    </source>
</evidence>
<protein>
    <submittedName>
        <fullName evidence="1">Uncharacterized protein</fullName>
    </submittedName>
</protein>
<reference evidence="2" key="2">
    <citation type="submission" date="2015-01" db="EMBL/GenBank/DDBJ databases">
        <title>Evolutionary Origins and Diversification of the Mycorrhizal Mutualists.</title>
        <authorList>
            <consortium name="DOE Joint Genome Institute"/>
            <consortium name="Mycorrhizal Genomics Consortium"/>
            <person name="Kohler A."/>
            <person name="Kuo A."/>
            <person name="Nagy L.G."/>
            <person name="Floudas D."/>
            <person name="Copeland A."/>
            <person name="Barry K.W."/>
            <person name="Cichocki N."/>
            <person name="Veneault-Fourrey C."/>
            <person name="LaButti K."/>
            <person name="Lindquist E.A."/>
            <person name="Lipzen A."/>
            <person name="Lundell T."/>
            <person name="Morin E."/>
            <person name="Murat C."/>
            <person name="Riley R."/>
            <person name="Ohm R."/>
            <person name="Sun H."/>
            <person name="Tunlid A."/>
            <person name="Henrissat B."/>
            <person name="Grigoriev I.V."/>
            <person name="Hibbett D.S."/>
            <person name="Martin F."/>
        </authorList>
    </citation>
    <scope>NUCLEOTIDE SEQUENCE [LARGE SCALE GENOMIC DNA]</scope>
    <source>
        <strain evidence="2">MUT 4182</strain>
    </source>
</reference>
<keyword evidence="2" id="KW-1185">Reference proteome</keyword>